<feature type="domain" description="RNase H type-1" evidence="1">
    <location>
        <begin position="174"/>
        <end position="297"/>
    </location>
</feature>
<dbReference type="Gramene" id="XM_028326625.1">
    <property type="protein sequence ID" value="XP_028182426.1"/>
    <property type="gene ID" value="LOC114369395"/>
</dbReference>
<evidence type="ECO:0000313" key="3">
    <source>
        <dbReference type="EMBL" id="RZB86818.1"/>
    </source>
</evidence>
<dbReference type="InterPro" id="IPR002156">
    <property type="entry name" value="RNaseH_domain"/>
</dbReference>
<evidence type="ECO:0000259" key="1">
    <source>
        <dbReference type="Pfam" id="PF13456"/>
    </source>
</evidence>
<protein>
    <recommendedName>
        <fullName evidence="5">RNase H type-1 domain-containing protein</fullName>
    </recommendedName>
</protein>
<reference evidence="3 4" key="1">
    <citation type="submission" date="2018-09" db="EMBL/GenBank/DDBJ databases">
        <title>A high-quality reference genome of wild soybean provides a powerful tool to mine soybean genomes.</title>
        <authorList>
            <person name="Xie M."/>
            <person name="Chung C.Y.L."/>
            <person name="Li M.-W."/>
            <person name="Wong F.-L."/>
            <person name="Chan T.-F."/>
            <person name="Lam H.-M."/>
        </authorList>
    </citation>
    <scope>NUCLEOTIDE SEQUENCE [LARGE SCALE GENOMIC DNA]</scope>
    <source>
        <strain evidence="4">cv. W05</strain>
        <tissue evidence="3">Hypocotyl of etiolated seedlings</tissue>
    </source>
</reference>
<keyword evidence="4" id="KW-1185">Reference proteome</keyword>
<feature type="domain" description="Reverse transcriptase zinc-binding" evidence="2">
    <location>
        <begin position="11"/>
        <end position="81"/>
    </location>
</feature>
<dbReference type="SMR" id="A0A445IL76"/>
<dbReference type="GO" id="GO:0004523">
    <property type="term" value="F:RNA-DNA hybrid ribonuclease activity"/>
    <property type="evidence" value="ECO:0007669"/>
    <property type="project" value="InterPro"/>
</dbReference>
<dbReference type="GO" id="GO:0003676">
    <property type="term" value="F:nucleic acid binding"/>
    <property type="evidence" value="ECO:0007669"/>
    <property type="project" value="InterPro"/>
</dbReference>
<dbReference type="PANTHER" id="PTHR47074:SF11">
    <property type="entry name" value="REVERSE TRANSCRIPTASE-LIKE PROTEIN"/>
    <property type="match status" value="1"/>
</dbReference>
<dbReference type="EMBL" id="QZWG01000010">
    <property type="protein sequence ID" value="RZB86818.1"/>
    <property type="molecule type" value="Genomic_DNA"/>
</dbReference>
<evidence type="ECO:0000259" key="2">
    <source>
        <dbReference type="Pfam" id="PF13966"/>
    </source>
</evidence>
<dbReference type="Pfam" id="PF13966">
    <property type="entry name" value="zf-RVT"/>
    <property type="match status" value="1"/>
</dbReference>
<gene>
    <name evidence="3" type="ORF">D0Y65_026779</name>
</gene>
<proteinExistence type="predicted"/>
<accession>A0A445IL76</accession>
<dbReference type="InterPro" id="IPR052929">
    <property type="entry name" value="RNase_H-like_EbsB-rel"/>
</dbReference>
<dbReference type="Proteomes" id="UP000289340">
    <property type="component" value="Chromosome 10"/>
</dbReference>
<dbReference type="Pfam" id="PF13456">
    <property type="entry name" value="RVT_3"/>
    <property type="match status" value="1"/>
</dbReference>
<comment type="caution">
    <text evidence="3">The sequence shown here is derived from an EMBL/GenBank/DDBJ whole genome shotgun (WGS) entry which is preliminary data.</text>
</comment>
<evidence type="ECO:0008006" key="5">
    <source>
        <dbReference type="Google" id="ProtNLM"/>
    </source>
</evidence>
<name>A0A445IL76_GLYSO</name>
<sequence>MVYSSSVVLDSRSSVWKGIWHAEAPVTCRSLAWRACRDELPVRSLLVQSGLVDNALCPICGRLPETVTHALLLCDDAKLVWFASPLGLRVESLRGVSTLSQWIDQYCVDTLDDEAMGVVCATMWALWHRRNAWVFHSKGMDCMQVLAKASSMFVVVPDGPDAWVLPSSPYVKVNFAAAVKDNVGTAMGMIFRDSFGTTRASGTNFLEDECFEPQIAEALCYKWALEQSGDLGFSEIIFETDCQKLYIQWNQLKQGKASDDSYLHSLLEECIMMIQGTGSSLRLVRPTANKVAQCLADVAFDYGEKVWMGVVPEEVSSHLQSDMANAKLP</sequence>
<dbReference type="PANTHER" id="PTHR47074">
    <property type="entry name" value="BNAC02G40300D PROTEIN"/>
    <property type="match status" value="1"/>
</dbReference>
<organism evidence="3 4">
    <name type="scientific">Glycine soja</name>
    <name type="common">Wild soybean</name>
    <dbReference type="NCBI Taxonomy" id="3848"/>
    <lineage>
        <taxon>Eukaryota</taxon>
        <taxon>Viridiplantae</taxon>
        <taxon>Streptophyta</taxon>
        <taxon>Embryophyta</taxon>
        <taxon>Tracheophyta</taxon>
        <taxon>Spermatophyta</taxon>
        <taxon>Magnoliopsida</taxon>
        <taxon>eudicotyledons</taxon>
        <taxon>Gunneridae</taxon>
        <taxon>Pentapetalae</taxon>
        <taxon>rosids</taxon>
        <taxon>fabids</taxon>
        <taxon>Fabales</taxon>
        <taxon>Fabaceae</taxon>
        <taxon>Papilionoideae</taxon>
        <taxon>50 kb inversion clade</taxon>
        <taxon>NPAAA clade</taxon>
        <taxon>indigoferoid/millettioid clade</taxon>
        <taxon>Phaseoleae</taxon>
        <taxon>Glycine</taxon>
        <taxon>Glycine subgen. Soja</taxon>
    </lineage>
</organism>
<dbReference type="InterPro" id="IPR026960">
    <property type="entry name" value="RVT-Znf"/>
</dbReference>
<evidence type="ECO:0000313" key="4">
    <source>
        <dbReference type="Proteomes" id="UP000289340"/>
    </source>
</evidence>
<dbReference type="AlphaFoldDB" id="A0A445IL76"/>